<dbReference type="GO" id="GO:0004812">
    <property type="term" value="F:aminoacyl-tRNA ligase activity"/>
    <property type="evidence" value="ECO:0007669"/>
    <property type="project" value="InterPro"/>
</dbReference>
<gene>
    <name evidence="5" type="ORF">E8E12_000734</name>
</gene>
<accession>A0A9P5BWL0</accession>
<dbReference type="Proteomes" id="UP000758155">
    <property type="component" value="Unassembled WGS sequence"/>
</dbReference>
<dbReference type="SMART" id="SM00863">
    <property type="entry name" value="tRNA_SAD"/>
    <property type="match status" value="1"/>
</dbReference>
<dbReference type="AlphaFoldDB" id="A0A9P5BWL0"/>
<feature type="region of interest" description="Disordered" evidence="3">
    <location>
        <begin position="35"/>
        <end position="56"/>
    </location>
</feature>
<evidence type="ECO:0000313" key="5">
    <source>
        <dbReference type="EMBL" id="KAF3033477.1"/>
    </source>
</evidence>
<dbReference type="Gene3D" id="3.30.980.10">
    <property type="entry name" value="Threonyl-trna Synthetase, Chain A, domain 2"/>
    <property type="match status" value="1"/>
</dbReference>
<organism evidence="5 6">
    <name type="scientific">Didymella heteroderae</name>
    <dbReference type="NCBI Taxonomy" id="1769908"/>
    <lineage>
        <taxon>Eukaryota</taxon>
        <taxon>Fungi</taxon>
        <taxon>Dikarya</taxon>
        <taxon>Ascomycota</taxon>
        <taxon>Pezizomycotina</taxon>
        <taxon>Dothideomycetes</taxon>
        <taxon>Pleosporomycetidae</taxon>
        <taxon>Pleosporales</taxon>
        <taxon>Pleosporineae</taxon>
        <taxon>Didymellaceae</taxon>
        <taxon>Didymella</taxon>
    </lineage>
</organism>
<comment type="cofactor">
    <cofactor evidence="1">
        <name>Zn(2+)</name>
        <dbReference type="ChEBI" id="CHEBI:29105"/>
    </cofactor>
</comment>
<dbReference type="GO" id="GO:0043039">
    <property type="term" value="P:tRNA aminoacylation"/>
    <property type="evidence" value="ECO:0007669"/>
    <property type="project" value="InterPro"/>
</dbReference>
<name>A0A9P5BWL0_9PLEO</name>
<dbReference type="Pfam" id="PF07973">
    <property type="entry name" value="tRNA_SAD"/>
    <property type="match status" value="1"/>
</dbReference>
<keyword evidence="6" id="KW-1185">Reference proteome</keyword>
<dbReference type="FunFam" id="3.30.980.10:FF:000008">
    <property type="entry name" value="Similar to alanyl-tRNA synthetase"/>
    <property type="match status" value="1"/>
</dbReference>
<sequence length="322" mass="35240">MQFLRLSTSTSRYLRGTRINRTAPNLNLTHNFRQKTTGFRKSEPNSHSTMAEPSLPTAKTEALYQKDGHLYTHTSPISSIQPLSSLPQEAQSLFKPPPEGEPYILTTPSTIFHAQGGGQPSDTGTITASDRTFHVHQVRKADPAILHMGTFAPASALFEAKGEHGTQQIDQDKRVLHSRIHTAGHVIGLAAAALKKEGVIEENVVDGKASHYPGAAFVEFIGLIPGDKKAAIQAKTDEMVAQDLPVRIHFWDEERARRECTGVLESFKQDDDGVRVVEIGDAGSYPCGGTHVKTTKGCGRIVIRNIKRQKGITKVSYEVQDA</sequence>
<feature type="domain" description="Threonyl/alanyl tRNA synthetase SAD" evidence="4">
    <location>
        <begin position="274"/>
        <end position="316"/>
    </location>
</feature>
<reference evidence="5" key="1">
    <citation type="submission" date="2019-04" db="EMBL/GenBank/DDBJ databases">
        <title>Sequencing of skin fungus with MAO and IRED activity.</title>
        <authorList>
            <person name="Marsaioli A.J."/>
            <person name="Bonatto J.M.C."/>
            <person name="Reis Junior O."/>
        </authorList>
    </citation>
    <scope>NUCLEOTIDE SEQUENCE</scope>
    <source>
        <strain evidence="5">28M1</strain>
    </source>
</reference>
<dbReference type="InterPro" id="IPR009000">
    <property type="entry name" value="Transl_B-barrel_sf"/>
</dbReference>
<dbReference type="SUPFAM" id="SSF50447">
    <property type="entry name" value="Translation proteins"/>
    <property type="match status" value="1"/>
</dbReference>
<evidence type="ECO:0000256" key="1">
    <source>
        <dbReference type="ARBA" id="ARBA00001947"/>
    </source>
</evidence>
<dbReference type="InterPro" id="IPR018163">
    <property type="entry name" value="Thr/Ala-tRNA-synth_IIc_edit"/>
</dbReference>
<dbReference type="PANTHER" id="PTHR43462">
    <property type="entry name" value="ALANYL-TRNA EDITING PROTEIN"/>
    <property type="match status" value="1"/>
</dbReference>
<evidence type="ECO:0000256" key="3">
    <source>
        <dbReference type="SAM" id="MobiDB-lite"/>
    </source>
</evidence>
<dbReference type="EMBL" id="SWKV01000080">
    <property type="protein sequence ID" value="KAF3033477.1"/>
    <property type="molecule type" value="Genomic_DNA"/>
</dbReference>
<evidence type="ECO:0000313" key="6">
    <source>
        <dbReference type="Proteomes" id="UP000758155"/>
    </source>
</evidence>
<dbReference type="SUPFAM" id="SSF55186">
    <property type="entry name" value="ThrRS/AlaRS common domain"/>
    <property type="match status" value="1"/>
</dbReference>
<evidence type="ECO:0000259" key="4">
    <source>
        <dbReference type="SMART" id="SM00863"/>
    </source>
</evidence>
<dbReference type="GO" id="GO:0005524">
    <property type="term" value="F:ATP binding"/>
    <property type="evidence" value="ECO:0007669"/>
    <property type="project" value="InterPro"/>
</dbReference>
<feature type="compositionally biased region" description="Polar residues" evidence="3">
    <location>
        <begin position="35"/>
        <end position="51"/>
    </location>
</feature>
<comment type="similarity">
    <text evidence="2">Belongs to the class-II aminoacyl-tRNA synthetase family. Alax-L subfamily.</text>
</comment>
<dbReference type="InterPro" id="IPR051335">
    <property type="entry name" value="Alanyl-tRNA_Editing_Enzymes"/>
</dbReference>
<dbReference type="PANTHER" id="PTHR43462:SF2">
    <property type="entry name" value="THREONYL AND ALANYL TRNA SYNTHETASE SECOND ADDITIONAL DOMAIN-CONTAINING PROTEIN"/>
    <property type="match status" value="1"/>
</dbReference>
<comment type="caution">
    <text evidence="5">The sequence shown here is derived from an EMBL/GenBank/DDBJ whole genome shotgun (WGS) entry which is preliminary data.</text>
</comment>
<dbReference type="Gene3D" id="2.40.30.130">
    <property type="match status" value="1"/>
</dbReference>
<dbReference type="InterPro" id="IPR012947">
    <property type="entry name" value="tRNA_SAD"/>
</dbReference>
<dbReference type="OrthoDB" id="288942at2759"/>
<protein>
    <recommendedName>
        <fullName evidence="4">Threonyl/alanyl tRNA synthetase SAD domain-containing protein</fullName>
    </recommendedName>
</protein>
<evidence type="ECO:0000256" key="2">
    <source>
        <dbReference type="ARBA" id="ARBA00008429"/>
    </source>
</evidence>
<proteinExistence type="inferred from homology"/>